<accession>A0ABS8WI93</accession>
<evidence type="ECO:0000313" key="3">
    <source>
        <dbReference type="Proteomes" id="UP000823775"/>
    </source>
</evidence>
<comment type="caution">
    <text evidence="2">The sequence shown here is derived from an EMBL/GenBank/DDBJ whole genome shotgun (WGS) entry which is preliminary data.</text>
</comment>
<reference evidence="2 3" key="1">
    <citation type="journal article" date="2021" name="BMC Genomics">
        <title>Datura genome reveals duplications of psychoactive alkaloid biosynthetic genes and high mutation rate following tissue culture.</title>
        <authorList>
            <person name="Rajewski A."/>
            <person name="Carter-House D."/>
            <person name="Stajich J."/>
            <person name="Litt A."/>
        </authorList>
    </citation>
    <scope>NUCLEOTIDE SEQUENCE [LARGE SCALE GENOMIC DNA]</scope>
    <source>
        <strain evidence="2">AR-01</strain>
    </source>
</reference>
<gene>
    <name evidence="2" type="ORF">HAX54_047449</name>
</gene>
<evidence type="ECO:0000256" key="1">
    <source>
        <dbReference type="SAM" id="MobiDB-lite"/>
    </source>
</evidence>
<keyword evidence="3" id="KW-1185">Reference proteome</keyword>
<evidence type="ECO:0000313" key="2">
    <source>
        <dbReference type="EMBL" id="MCE3050533.1"/>
    </source>
</evidence>
<sequence length="237" mass="26922">MLSLMIGNESSLSDNAARKGDASSRASSRSSNLFWSFPPRFSFQPWKHEPGLSRANSLGSARSFFASSERFSASIDEERQFAPMMPGRCYSNNLAFTLQSQLPDNCMDEPHTSSRRGLSAREPTERNISISRTLRSVDFAGRVVFEDHHLLMFVPFNGRREPDMLLRALQEEEKQDIMIFWSRVTTERRRRIRSQSLCPSTLKGALRTTHSGQRSCVYLDSIEQAIVHVISVAKELT</sequence>
<organism evidence="2 3">
    <name type="scientific">Datura stramonium</name>
    <name type="common">Jimsonweed</name>
    <name type="synonym">Common thornapple</name>
    <dbReference type="NCBI Taxonomy" id="4076"/>
    <lineage>
        <taxon>Eukaryota</taxon>
        <taxon>Viridiplantae</taxon>
        <taxon>Streptophyta</taxon>
        <taxon>Embryophyta</taxon>
        <taxon>Tracheophyta</taxon>
        <taxon>Spermatophyta</taxon>
        <taxon>Magnoliopsida</taxon>
        <taxon>eudicotyledons</taxon>
        <taxon>Gunneridae</taxon>
        <taxon>Pentapetalae</taxon>
        <taxon>asterids</taxon>
        <taxon>lamiids</taxon>
        <taxon>Solanales</taxon>
        <taxon>Solanaceae</taxon>
        <taxon>Solanoideae</taxon>
        <taxon>Datureae</taxon>
        <taxon>Datura</taxon>
    </lineage>
</organism>
<dbReference type="Proteomes" id="UP000823775">
    <property type="component" value="Unassembled WGS sequence"/>
</dbReference>
<dbReference type="EMBL" id="JACEIK010007666">
    <property type="protein sequence ID" value="MCE3050533.1"/>
    <property type="molecule type" value="Genomic_DNA"/>
</dbReference>
<proteinExistence type="predicted"/>
<protein>
    <submittedName>
        <fullName evidence="2">Uncharacterized protein</fullName>
    </submittedName>
</protein>
<feature type="region of interest" description="Disordered" evidence="1">
    <location>
        <begin position="1"/>
        <end position="30"/>
    </location>
</feature>
<name>A0ABS8WI93_DATST</name>